<evidence type="ECO:0000313" key="1">
    <source>
        <dbReference type="EMBL" id="JAH62572.1"/>
    </source>
</evidence>
<reference evidence="1" key="2">
    <citation type="journal article" date="2015" name="Fish Shellfish Immunol.">
        <title>Early steps in the European eel (Anguilla anguilla)-Vibrio vulnificus interaction in the gills: Role of the RtxA13 toxin.</title>
        <authorList>
            <person name="Callol A."/>
            <person name="Pajuelo D."/>
            <person name="Ebbesson L."/>
            <person name="Teles M."/>
            <person name="MacKenzie S."/>
            <person name="Amaro C."/>
        </authorList>
    </citation>
    <scope>NUCLEOTIDE SEQUENCE</scope>
</reference>
<sequence length="45" mass="5047">MHGGLLLGNLVFNHMAMLRGILEDAFRFGILLRPALCSFIRSVVF</sequence>
<organism evidence="1">
    <name type="scientific">Anguilla anguilla</name>
    <name type="common">European freshwater eel</name>
    <name type="synonym">Muraena anguilla</name>
    <dbReference type="NCBI Taxonomy" id="7936"/>
    <lineage>
        <taxon>Eukaryota</taxon>
        <taxon>Metazoa</taxon>
        <taxon>Chordata</taxon>
        <taxon>Craniata</taxon>
        <taxon>Vertebrata</taxon>
        <taxon>Euteleostomi</taxon>
        <taxon>Actinopterygii</taxon>
        <taxon>Neopterygii</taxon>
        <taxon>Teleostei</taxon>
        <taxon>Anguilliformes</taxon>
        <taxon>Anguillidae</taxon>
        <taxon>Anguilla</taxon>
    </lineage>
</organism>
<dbReference type="EMBL" id="GBXM01046005">
    <property type="protein sequence ID" value="JAH62572.1"/>
    <property type="molecule type" value="Transcribed_RNA"/>
</dbReference>
<reference evidence="1" key="1">
    <citation type="submission" date="2014-11" db="EMBL/GenBank/DDBJ databases">
        <authorList>
            <person name="Amaro Gonzalez C."/>
        </authorList>
    </citation>
    <scope>NUCLEOTIDE SEQUENCE</scope>
</reference>
<accession>A0A0E9UA09</accession>
<proteinExistence type="predicted"/>
<name>A0A0E9UA09_ANGAN</name>
<dbReference type="AlphaFoldDB" id="A0A0E9UA09"/>
<protein>
    <submittedName>
        <fullName evidence="1">Uncharacterized protein</fullName>
    </submittedName>
</protein>